<keyword evidence="1" id="KW-1133">Transmembrane helix</keyword>
<sequence>MKTDILRYRLSEPAGMFTKVSALVIAVGGAYITLTQPVAGVALVIAGLFPFFYFKCLEIDLYKGTYCIGANIVGYTIGPKEPYPGVKCIFLKKNRTIHQSTRHSWSSSVSTSFDGYLWLEDDTKILLSQDSKKEVALLKLEPFAEELQTELRDLTTQHLA</sequence>
<dbReference type="Proteomes" id="UP001597094">
    <property type="component" value="Unassembled WGS sequence"/>
</dbReference>
<keyword evidence="1" id="KW-0812">Transmembrane</keyword>
<protein>
    <recommendedName>
        <fullName evidence="4">YcxB-like protein domain-containing protein</fullName>
    </recommendedName>
</protein>
<keyword evidence="1" id="KW-0472">Membrane</keyword>
<proteinExistence type="predicted"/>
<evidence type="ECO:0000313" key="3">
    <source>
        <dbReference type="Proteomes" id="UP001597094"/>
    </source>
</evidence>
<accession>A0ABW3SIY0</accession>
<evidence type="ECO:0008006" key="4">
    <source>
        <dbReference type="Google" id="ProtNLM"/>
    </source>
</evidence>
<evidence type="ECO:0000313" key="2">
    <source>
        <dbReference type="EMBL" id="MFD1184608.1"/>
    </source>
</evidence>
<dbReference type="EMBL" id="JBHTLD010000001">
    <property type="protein sequence ID" value="MFD1184608.1"/>
    <property type="molecule type" value="Genomic_DNA"/>
</dbReference>
<dbReference type="RefSeq" id="WP_377521936.1">
    <property type="nucleotide sequence ID" value="NZ_JBHTLD010000001.1"/>
</dbReference>
<reference evidence="3" key="1">
    <citation type="journal article" date="2019" name="Int. J. Syst. Evol. Microbiol.">
        <title>The Global Catalogue of Microorganisms (GCM) 10K type strain sequencing project: providing services to taxonomists for standard genome sequencing and annotation.</title>
        <authorList>
            <consortium name="The Broad Institute Genomics Platform"/>
            <consortium name="The Broad Institute Genome Sequencing Center for Infectious Disease"/>
            <person name="Wu L."/>
            <person name="Ma J."/>
        </authorList>
    </citation>
    <scope>NUCLEOTIDE SEQUENCE [LARGE SCALE GENOMIC DNA]</scope>
    <source>
        <strain evidence="3">JCM 31319</strain>
    </source>
</reference>
<name>A0ABW3SIY0_9BACT</name>
<gene>
    <name evidence="2" type="ORF">ACFQ2O_00220</name>
</gene>
<organism evidence="2 3">
    <name type="scientific">Pontibacter rugosus</name>
    <dbReference type="NCBI Taxonomy" id="1745966"/>
    <lineage>
        <taxon>Bacteria</taxon>
        <taxon>Pseudomonadati</taxon>
        <taxon>Bacteroidota</taxon>
        <taxon>Cytophagia</taxon>
        <taxon>Cytophagales</taxon>
        <taxon>Hymenobacteraceae</taxon>
        <taxon>Pontibacter</taxon>
    </lineage>
</organism>
<comment type="caution">
    <text evidence="2">The sequence shown here is derived from an EMBL/GenBank/DDBJ whole genome shotgun (WGS) entry which is preliminary data.</text>
</comment>
<keyword evidence="3" id="KW-1185">Reference proteome</keyword>
<evidence type="ECO:0000256" key="1">
    <source>
        <dbReference type="SAM" id="Phobius"/>
    </source>
</evidence>
<feature type="transmembrane region" description="Helical" evidence="1">
    <location>
        <begin position="20"/>
        <end position="53"/>
    </location>
</feature>